<dbReference type="Pfam" id="PF00005">
    <property type="entry name" value="ABC_tran"/>
    <property type="match status" value="1"/>
</dbReference>
<dbReference type="EMBL" id="BBSI01000022">
    <property type="protein sequence ID" value="GAM80360.1"/>
    <property type="molecule type" value="Genomic_DNA"/>
</dbReference>
<dbReference type="PROSITE" id="PS50929">
    <property type="entry name" value="ABC_TM1F"/>
    <property type="match status" value="1"/>
</dbReference>
<dbReference type="GO" id="GO:0016887">
    <property type="term" value="F:ATP hydrolysis activity"/>
    <property type="evidence" value="ECO:0007669"/>
    <property type="project" value="InterPro"/>
</dbReference>
<accession>A0A0A7T6D5</accession>
<evidence type="ECO:0000256" key="1">
    <source>
        <dbReference type="ARBA" id="ARBA00004651"/>
    </source>
</evidence>
<keyword evidence="5" id="KW-0067">ATP-binding</keyword>
<evidence type="ECO:0000256" key="4">
    <source>
        <dbReference type="ARBA" id="ARBA00022741"/>
    </source>
</evidence>
<dbReference type="FunFam" id="3.40.50.300:FF:000287">
    <property type="entry name" value="Multidrug ABC transporter ATP-binding protein"/>
    <property type="match status" value="1"/>
</dbReference>
<dbReference type="CDD" id="cd18544">
    <property type="entry name" value="ABC_6TM_TmrA_like"/>
    <property type="match status" value="1"/>
</dbReference>
<evidence type="ECO:0000256" key="3">
    <source>
        <dbReference type="ARBA" id="ARBA00022692"/>
    </source>
</evidence>
<gene>
    <name evidence="8" type="ORF">JCM5805K_1471</name>
</gene>
<dbReference type="PROSITE" id="PS50893">
    <property type="entry name" value="ABC_TRANSPORTER_2"/>
    <property type="match status" value="1"/>
</dbReference>
<proteinExistence type="predicted"/>
<dbReference type="SUPFAM" id="SSF90123">
    <property type="entry name" value="ABC transporter transmembrane region"/>
    <property type="match status" value="1"/>
</dbReference>
<dbReference type="Pfam" id="PF00664">
    <property type="entry name" value="ABC_membrane"/>
    <property type="match status" value="1"/>
</dbReference>
<dbReference type="InterPro" id="IPR036640">
    <property type="entry name" value="ABC1_TM_sf"/>
</dbReference>
<dbReference type="InterPro" id="IPR011527">
    <property type="entry name" value="ABC1_TM_dom"/>
</dbReference>
<dbReference type="SMART" id="SM00382">
    <property type="entry name" value="AAA"/>
    <property type="match status" value="1"/>
</dbReference>
<dbReference type="InterPro" id="IPR039421">
    <property type="entry name" value="Type_1_exporter"/>
</dbReference>
<evidence type="ECO:0000256" key="7">
    <source>
        <dbReference type="ARBA" id="ARBA00023136"/>
    </source>
</evidence>
<dbReference type="InterPro" id="IPR027417">
    <property type="entry name" value="P-loop_NTPase"/>
</dbReference>
<dbReference type="Gene3D" id="3.40.50.300">
    <property type="entry name" value="P-loop containing nucleotide triphosphate hydrolases"/>
    <property type="match status" value="1"/>
</dbReference>
<comment type="subcellular location">
    <subcellularLocation>
        <location evidence="1">Cell membrane</location>
        <topology evidence="1">Multi-pass membrane protein</topology>
    </subcellularLocation>
</comment>
<dbReference type="Proteomes" id="UP000031847">
    <property type="component" value="Unassembled WGS sequence"/>
</dbReference>
<sequence length="608" mass="69870">MEKSTDKMSVRESWQVFKFIFKFLLPFKKYFVWAFVFSVITTGLASLMPFVLSVFMDSYLTPMKATDQIIFYFAGLYLILAIINSIAFFFKWNYLQNGSIFVNQYIRKKVYRKIHQLGMRYFDKKPTGWLITRITNDTDLFDFWQTLFNALTSLLSIIIAFIALFIIDHQIALVMLLILPLLILAVLIYQKVSTKVYQAMLAKRSELNTKLNEYISGMRIIQQFRQESRLGNEFEKTNDEYYGYRKRVIQINGILLSPLVNFLMAISIVVVLLMYSNRSLHAVVEAGLIYAFISNVQIYFNPISGLMDSLSNFSNGLVASSRIKTIMEEKEFAPQQGISTSVSKNVDEKFNDRKSVNNFPIIQEGKIEFRNVSFSYDGEHQVLKNISFIVNPGETLAFVGHTGSGKSSIINVFMRFYEFTEGQVLIDDQDIRSYSKEELRKKIGLVLQDSFMFVASVTDNIKMMNPQITDQAAKKAARFVQADKFIKDLENGYETKVIEGGAAFSAGERQLINFARTIVRNPKILLLDEATANIDTETEALIQEGLTNMRQNRTTMAIAHRLSTIKDADQILVLNKGEIIERGNHDQLLELNGYYADMYRIQTLQKEL</sequence>
<dbReference type="PATRIC" id="fig|1360.96.peg.361"/>
<keyword evidence="3" id="KW-0812">Transmembrane</keyword>
<dbReference type="InterPro" id="IPR017871">
    <property type="entry name" value="ABC_transporter-like_CS"/>
</dbReference>
<evidence type="ECO:0000256" key="2">
    <source>
        <dbReference type="ARBA" id="ARBA00022448"/>
    </source>
</evidence>
<name>A0A0A7T6D5_LACLL</name>
<dbReference type="InterPro" id="IPR003439">
    <property type="entry name" value="ABC_transporter-like_ATP-bd"/>
</dbReference>
<organism evidence="8 9">
    <name type="scientific">Lactococcus lactis subsp. lactis</name>
    <name type="common">Streptococcus lactis</name>
    <dbReference type="NCBI Taxonomy" id="1360"/>
    <lineage>
        <taxon>Bacteria</taxon>
        <taxon>Bacillati</taxon>
        <taxon>Bacillota</taxon>
        <taxon>Bacilli</taxon>
        <taxon>Lactobacillales</taxon>
        <taxon>Streptococcaceae</taxon>
        <taxon>Lactococcus</taxon>
    </lineage>
</organism>
<dbReference type="GO" id="GO:0005524">
    <property type="term" value="F:ATP binding"/>
    <property type="evidence" value="ECO:0007669"/>
    <property type="project" value="UniProtKB-KW"/>
</dbReference>
<dbReference type="PROSITE" id="PS00211">
    <property type="entry name" value="ABC_TRANSPORTER_1"/>
    <property type="match status" value="1"/>
</dbReference>
<keyword evidence="2" id="KW-0813">Transport</keyword>
<comment type="caution">
    <text evidence="8">The sequence shown here is derived from an EMBL/GenBank/DDBJ whole genome shotgun (WGS) entry which is preliminary data.</text>
</comment>
<dbReference type="RefSeq" id="WP_023189209.1">
    <property type="nucleotide sequence ID" value="NZ_BAABQR010000002.1"/>
</dbReference>
<dbReference type="InterPro" id="IPR003593">
    <property type="entry name" value="AAA+_ATPase"/>
</dbReference>
<dbReference type="Gene3D" id="1.20.1560.10">
    <property type="entry name" value="ABC transporter type 1, transmembrane domain"/>
    <property type="match status" value="1"/>
</dbReference>
<dbReference type="PANTHER" id="PTHR43394">
    <property type="entry name" value="ATP-DEPENDENT PERMEASE MDL1, MITOCHONDRIAL"/>
    <property type="match status" value="1"/>
</dbReference>
<evidence type="ECO:0000256" key="6">
    <source>
        <dbReference type="ARBA" id="ARBA00022989"/>
    </source>
</evidence>
<dbReference type="PANTHER" id="PTHR43394:SF1">
    <property type="entry name" value="ATP-BINDING CASSETTE SUB-FAMILY B MEMBER 10, MITOCHONDRIAL"/>
    <property type="match status" value="1"/>
</dbReference>
<dbReference type="CDD" id="cd03254">
    <property type="entry name" value="ABCC_Glucan_exporter_like"/>
    <property type="match status" value="1"/>
</dbReference>
<keyword evidence="4" id="KW-0547">Nucleotide-binding</keyword>
<evidence type="ECO:0000256" key="5">
    <source>
        <dbReference type="ARBA" id="ARBA00022840"/>
    </source>
</evidence>
<keyword evidence="6" id="KW-1133">Transmembrane helix</keyword>
<dbReference type="GO" id="GO:0015421">
    <property type="term" value="F:ABC-type oligopeptide transporter activity"/>
    <property type="evidence" value="ECO:0007669"/>
    <property type="project" value="TreeGrafter"/>
</dbReference>
<reference evidence="8 9" key="1">
    <citation type="submission" date="2015-01" db="EMBL/GenBank/DDBJ databases">
        <title>Lactococcus lactis subsp.lactis JCM 5805 whole genome shotgun sequence.</title>
        <authorList>
            <person name="Fujii T."/>
            <person name="Tomita Y."/>
            <person name="Ikushima S."/>
            <person name="Fujiwara D."/>
        </authorList>
    </citation>
    <scope>NUCLEOTIDE SEQUENCE [LARGE SCALE GENOMIC DNA]</scope>
    <source>
        <strain evidence="8 9">JCM 5805</strain>
    </source>
</reference>
<protein>
    <submittedName>
        <fullName evidence="8">ABC-type multidrug transport system, ATPase and permease components</fullName>
    </submittedName>
</protein>
<dbReference type="AlphaFoldDB" id="A0A0A7T6D5"/>
<evidence type="ECO:0000313" key="8">
    <source>
        <dbReference type="EMBL" id="GAM80360.1"/>
    </source>
</evidence>
<keyword evidence="7" id="KW-0472">Membrane</keyword>
<dbReference type="SUPFAM" id="SSF52540">
    <property type="entry name" value="P-loop containing nucleoside triphosphate hydrolases"/>
    <property type="match status" value="1"/>
</dbReference>
<dbReference type="GO" id="GO:0005886">
    <property type="term" value="C:plasma membrane"/>
    <property type="evidence" value="ECO:0007669"/>
    <property type="project" value="UniProtKB-SubCell"/>
</dbReference>
<evidence type="ECO:0000313" key="9">
    <source>
        <dbReference type="Proteomes" id="UP000031847"/>
    </source>
</evidence>